<dbReference type="InterPro" id="IPR036693">
    <property type="entry name" value="TF_LuxR_autoind-bd_dom_sf"/>
</dbReference>
<organism evidence="5 6">
    <name type="scientific">Thioclava nitratireducens</name>
    <dbReference type="NCBI Taxonomy" id="1915078"/>
    <lineage>
        <taxon>Bacteria</taxon>
        <taxon>Pseudomonadati</taxon>
        <taxon>Pseudomonadota</taxon>
        <taxon>Alphaproteobacteria</taxon>
        <taxon>Rhodobacterales</taxon>
        <taxon>Paracoccaceae</taxon>
        <taxon>Thioclava</taxon>
    </lineage>
</organism>
<sequence>MIDVRTLRRKLQLMSAISDWKFALGLHVRFANPTLLYQTYPQEWIDFYTANGLVFRDPTVRWAMTHTGICDWSELAEQDESNVFGQAAEFGLRYGKAVAVGDETRSAGFFAHPSRRIEQAEVEEAHALLKQLRDMTKGVELMPAEELKRLRAELHP</sequence>
<keyword evidence="2" id="KW-0238">DNA-binding</keyword>
<evidence type="ECO:0000256" key="3">
    <source>
        <dbReference type="ARBA" id="ARBA00023163"/>
    </source>
</evidence>
<protein>
    <recommendedName>
        <fullName evidence="4">Transcription factor LuxR-like autoinducer-binding domain-containing protein</fullName>
    </recommendedName>
</protein>
<dbReference type="SUPFAM" id="SSF75516">
    <property type="entry name" value="Pheromone-binding domain of LuxR-like quorum-sensing transcription factors"/>
    <property type="match status" value="1"/>
</dbReference>
<keyword evidence="1" id="KW-0805">Transcription regulation</keyword>
<dbReference type="RefSeq" id="WP_075776404.1">
    <property type="nucleotide sequence ID" value="NZ_CP019437.1"/>
</dbReference>
<accession>A0ABM6IF18</accession>
<evidence type="ECO:0000256" key="2">
    <source>
        <dbReference type="ARBA" id="ARBA00023125"/>
    </source>
</evidence>
<dbReference type="InterPro" id="IPR005143">
    <property type="entry name" value="TF_LuxR_autoind-bd_dom"/>
</dbReference>
<reference evidence="5 6" key="1">
    <citation type="submission" date="2017-01" db="EMBL/GenBank/DDBJ databases">
        <title>The complete genome sequence of a sulfur-oxidizing marine bacterium Thioclava sp. 25B10_4T.</title>
        <authorList>
            <person name="Liu Y."/>
            <person name="Lai Q."/>
            <person name="Shao Z."/>
        </authorList>
    </citation>
    <scope>NUCLEOTIDE SEQUENCE [LARGE SCALE GENOMIC DNA]</scope>
    <source>
        <strain evidence="5 6">25B10_4</strain>
    </source>
</reference>
<evidence type="ECO:0000313" key="6">
    <source>
        <dbReference type="Proteomes" id="UP000185622"/>
    </source>
</evidence>
<gene>
    <name evidence="5" type="ORF">BMG03_05570</name>
</gene>
<dbReference type="Gene3D" id="3.30.450.80">
    <property type="entry name" value="Transcription factor LuxR-like, autoinducer-binding domain"/>
    <property type="match status" value="1"/>
</dbReference>
<dbReference type="EMBL" id="CP019437">
    <property type="protein sequence ID" value="AQS47321.1"/>
    <property type="molecule type" value="Genomic_DNA"/>
</dbReference>
<proteinExistence type="predicted"/>
<evidence type="ECO:0000313" key="5">
    <source>
        <dbReference type="EMBL" id="AQS47321.1"/>
    </source>
</evidence>
<dbReference type="Pfam" id="PF03472">
    <property type="entry name" value="Autoind_bind"/>
    <property type="match status" value="1"/>
</dbReference>
<keyword evidence="3" id="KW-0804">Transcription</keyword>
<dbReference type="Proteomes" id="UP000185622">
    <property type="component" value="Chromosome"/>
</dbReference>
<feature type="domain" description="Transcription factor LuxR-like autoinducer-binding" evidence="4">
    <location>
        <begin position="31"/>
        <end position="124"/>
    </location>
</feature>
<keyword evidence="6" id="KW-1185">Reference proteome</keyword>
<evidence type="ECO:0000259" key="4">
    <source>
        <dbReference type="Pfam" id="PF03472"/>
    </source>
</evidence>
<evidence type="ECO:0000256" key="1">
    <source>
        <dbReference type="ARBA" id="ARBA00023015"/>
    </source>
</evidence>
<name>A0ABM6IF18_9RHOB</name>